<evidence type="ECO:0000256" key="5">
    <source>
        <dbReference type="PIRSR" id="PIRSR015582-2"/>
    </source>
</evidence>
<evidence type="ECO:0000256" key="4">
    <source>
        <dbReference type="PIRSR" id="PIRSR015582-1"/>
    </source>
</evidence>
<comment type="cofactor">
    <cofactor evidence="1">
        <name>Mg(2+)</name>
        <dbReference type="ChEBI" id="CHEBI:18420"/>
    </cofactor>
</comment>
<dbReference type="InterPro" id="IPR011206">
    <property type="entry name" value="Citrate_lyase_beta/mcl1/mcl2"/>
</dbReference>
<dbReference type="OrthoDB" id="348111at2"/>
<dbReference type="PANTHER" id="PTHR32308:SF0">
    <property type="entry name" value="HPCH_HPAI ALDOLASE_CITRATE LYASE DOMAIN-CONTAINING PROTEIN"/>
    <property type="match status" value="1"/>
</dbReference>
<sequence>MNAIRSLLFVPGSRSDRFDKALAAGADLICIDLEDAVLPDQKDSARAAVLDYIAKGNNQVCVRINPVNTDVGQQDLAAFSQSDVAYVMLAKCSSAADVKAAETAFVNNNIQLIALIESLDGLTNAVQIAKSSTRLSALMFGGADMSAELRCDFSYEPLLFARSQLVFAAAQANLQLIDVPYINIKDEAGLVDETKRIKALGYSAKAAIHPVQIVTIHQVLTPTAEQVSYAEKVIAASDAAGGGVLVVDGRMIDRPIVLASQRILQVAALAH</sequence>
<dbReference type="SUPFAM" id="SSF51621">
    <property type="entry name" value="Phosphoenolpyruvate/pyruvate domain"/>
    <property type="match status" value="1"/>
</dbReference>
<proteinExistence type="predicted"/>
<comment type="caution">
    <text evidence="7">The sequence shown here is derived from an EMBL/GenBank/DDBJ whole genome shotgun (WGS) entry which is preliminary data.</text>
</comment>
<keyword evidence="2 5" id="KW-0479">Metal-binding</keyword>
<feature type="binding site" evidence="4">
    <location>
        <position position="63"/>
    </location>
    <ligand>
        <name>substrate</name>
    </ligand>
</feature>
<name>A0A1E7Q7J6_9GAMM</name>
<dbReference type="AlphaFoldDB" id="A0A1E7Q7J6"/>
<dbReference type="Gene3D" id="3.20.20.60">
    <property type="entry name" value="Phosphoenolpyruvate-binding domains"/>
    <property type="match status" value="1"/>
</dbReference>
<feature type="binding site" evidence="4">
    <location>
        <position position="117"/>
    </location>
    <ligand>
        <name>substrate</name>
    </ligand>
</feature>
<dbReference type="PANTHER" id="PTHR32308">
    <property type="entry name" value="LYASE BETA SUBUNIT, PUTATIVE (AFU_ORTHOLOGUE AFUA_4G13030)-RELATED"/>
    <property type="match status" value="1"/>
</dbReference>
<dbReference type="RefSeq" id="WP_070049709.1">
    <property type="nucleotide sequence ID" value="NZ_CBCSDO010000010.1"/>
</dbReference>
<keyword evidence="3 5" id="KW-0460">Magnesium</keyword>
<reference evidence="8" key="1">
    <citation type="submission" date="2016-09" db="EMBL/GenBank/DDBJ databases">
        <authorList>
            <person name="Wan X."/>
            <person name="Hou S."/>
        </authorList>
    </citation>
    <scope>NUCLEOTIDE SEQUENCE [LARGE SCALE GENOMIC DNA]</scope>
    <source>
        <strain evidence="8">KH87</strain>
    </source>
</reference>
<evidence type="ECO:0000256" key="1">
    <source>
        <dbReference type="ARBA" id="ARBA00001946"/>
    </source>
</evidence>
<keyword evidence="8" id="KW-1185">Reference proteome</keyword>
<dbReference type="InterPro" id="IPR040442">
    <property type="entry name" value="Pyrv_kinase-like_dom_sf"/>
</dbReference>
<dbReference type="PIRSF" id="PIRSF015582">
    <property type="entry name" value="Cit_lyase_B"/>
    <property type="match status" value="1"/>
</dbReference>
<protein>
    <submittedName>
        <fullName evidence="7">Citrate lyase</fullName>
    </submittedName>
</protein>
<feature type="binding site" evidence="5">
    <location>
        <position position="144"/>
    </location>
    <ligand>
        <name>Mg(2+)</name>
        <dbReference type="ChEBI" id="CHEBI:18420"/>
    </ligand>
</feature>
<dbReference type="Pfam" id="PF03328">
    <property type="entry name" value="HpcH_HpaI"/>
    <property type="match status" value="1"/>
</dbReference>
<dbReference type="InterPro" id="IPR005000">
    <property type="entry name" value="Aldolase/citrate-lyase_domain"/>
</dbReference>
<evidence type="ECO:0000259" key="6">
    <source>
        <dbReference type="Pfam" id="PF03328"/>
    </source>
</evidence>
<accession>A0A1E7Q7J6</accession>
<dbReference type="Proteomes" id="UP000242258">
    <property type="component" value="Unassembled WGS sequence"/>
</dbReference>
<evidence type="ECO:0000313" key="8">
    <source>
        <dbReference type="Proteomes" id="UP000242258"/>
    </source>
</evidence>
<dbReference type="GO" id="GO:0000287">
    <property type="term" value="F:magnesium ion binding"/>
    <property type="evidence" value="ECO:0007669"/>
    <property type="project" value="TreeGrafter"/>
</dbReference>
<organism evidence="7 8">
    <name type="scientific">Rheinheimera salexigens</name>
    <dbReference type="NCBI Taxonomy" id="1628148"/>
    <lineage>
        <taxon>Bacteria</taxon>
        <taxon>Pseudomonadati</taxon>
        <taxon>Pseudomonadota</taxon>
        <taxon>Gammaproteobacteria</taxon>
        <taxon>Chromatiales</taxon>
        <taxon>Chromatiaceae</taxon>
        <taxon>Rheinheimera</taxon>
    </lineage>
</organism>
<dbReference type="STRING" id="1628148.BI198_11710"/>
<keyword evidence="7" id="KW-0456">Lyase</keyword>
<evidence type="ECO:0000256" key="3">
    <source>
        <dbReference type="ARBA" id="ARBA00022842"/>
    </source>
</evidence>
<evidence type="ECO:0000313" key="7">
    <source>
        <dbReference type="EMBL" id="OEY70155.1"/>
    </source>
</evidence>
<feature type="domain" description="HpcH/HpaI aldolase/citrate lyase" evidence="6">
    <location>
        <begin position="5"/>
        <end position="210"/>
    </location>
</feature>
<dbReference type="InterPro" id="IPR015813">
    <property type="entry name" value="Pyrv/PenolPyrv_kinase-like_dom"/>
</dbReference>
<gene>
    <name evidence="7" type="ORF">BI198_11710</name>
</gene>
<dbReference type="EMBL" id="MKEK01000001">
    <property type="protein sequence ID" value="OEY70155.1"/>
    <property type="molecule type" value="Genomic_DNA"/>
</dbReference>
<evidence type="ECO:0000256" key="2">
    <source>
        <dbReference type="ARBA" id="ARBA00022723"/>
    </source>
</evidence>
<feature type="binding site" evidence="5">
    <location>
        <position position="117"/>
    </location>
    <ligand>
        <name>Mg(2+)</name>
        <dbReference type="ChEBI" id="CHEBI:18420"/>
    </ligand>
</feature>
<dbReference type="GO" id="GO:0016829">
    <property type="term" value="F:lyase activity"/>
    <property type="evidence" value="ECO:0007669"/>
    <property type="project" value="UniProtKB-KW"/>
</dbReference>
<dbReference type="GO" id="GO:0006107">
    <property type="term" value="P:oxaloacetate metabolic process"/>
    <property type="evidence" value="ECO:0007669"/>
    <property type="project" value="TreeGrafter"/>
</dbReference>